<reference evidence="2 3" key="1">
    <citation type="journal article" date="2022" name="Int. J. Syst. Evol. Microbiol.">
        <title>Noviherbaspirillum aridicola sp. nov., isolated from an arid soil in Pakistan.</title>
        <authorList>
            <person name="Khan I.U."/>
            <person name="Saqib M."/>
            <person name="Amin A."/>
            <person name="Hussain F."/>
            <person name="Li L."/>
            <person name="Liu Y.H."/>
            <person name="Fang B.Z."/>
            <person name="Ahmed I."/>
            <person name="Li W.J."/>
        </authorList>
    </citation>
    <scope>NUCLEOTIDE SEQUENCE [LARGE SCALE GENOMIC DNA]</scope>
    <source>
        <strain evidence="2 3">NCCP-691</strain>
    </source>
</reference>
<proteinExistence type="predicted"/>
<protein>
    <submittedName>
        <fullName evidence="2">Uncharacterized protein</fullName>
    </submittedName>
</protein>
<evidence type="ECO:0000313" key="2">
    <source>
        <dbReference type="EMBL" id="GIZ52782.1"/>
    </source>
</evidence>
<sequence>MRTTSTALLMACAALQGCTPGALDSRQSIAGGLESEMRETRRLIEREVGDASAQRPEQCRVLPLGARACGGPQAYLVYSTARADERRLQELARQYTEAEQKYNRIAGTMSTCSHIEPPQVRLQHGRCTARSTHDDR</sequence>
<name>A0ABQ4Q6D9_9BURK</name>
<feature type="coiled-coil region" evidence="1">
    <location>
        <begin position="81"/>
        <end position="108"/>
    </location>
</feature>
<keyword evidence="1" id="KW-0175">Coiled coil</keyword>
<evidence type="ECO:0000256" key="1">
    <source>
        <dbReference type="SAM" id="Coils"/>
    </source>
</evidence>
<dbReference type="EMBL" id="BPMK01000012">
    <property type="protein sequence ID" value="GIZ52782.1"/>
    <property type="molecule type" value="Genomic_DNA"/>
</dbReference>
<accession>A0ABQ4Q6D9</accession>
<evidence type="ECO:0000313" key="3">
    <source>
        <dbReference type="Proteomes" id="UP000887222"/>
    </source>
</evidence>
<comment type="caution">
    <text evidence="2">The sequence shown here is derived from an EMBL/GenBank/DDBJ whole genome shotgun (WGS) entry which is preliminary data.</text>
</comment>
<gene>
    <name evidence="2" type="ORF">NCCP691_27960</name>
</gene>
<keyword evidence="3" id="KW-1185">Reference proteome</keyword>
<dbReference type="RefSeq" id="WP_220809202.1">
    <property type="nucleotide sequence ID" value="NZ_BPMK01000012.1"/>
</dbReference>
<organism evidence="2 3">
    <name type="scientific">Noviherbaspirillum aridicola</name>
    <dbReference type="NCBI Taxonomy" id="2849687"/>
    <lineage>
        <taxon>Bacteria</taxon>
        <taxon>Pseudomonadati</taxon>
        <taxon>Pseudomonadota</taxon>
        <taxon>Betaproteobacteria</taxon>
        <taxon>Burkholderiales</taxon>
        <taxon>Oxalobacteraceae</taxon>
        <taxon>Noviherbaspirillum</taxon>
    </lineage>
</organism>
<dbReference type="PROSITE" id="PS51257">
    <property type="entry name" value="PROKAR_LIPOPROTEIN"/>
    <property type="match status" value="1"/>
</dbReference>
<dbReference type="Proteomes" id="UP000887222">
    <property type="component" value="Unassembled WGS sequence"/>
</dbReference>